<evidence type="ECO:0000313" key="2">
    <source>
        <dbReference type="EMBL" id="KAF0025700.1"/>
    </source>
</evidence>
<feature type="region of interest" description="Disordered" evidence="1">
    <location>
        <begin position="1"/>
        <end position="52"/>
    </location>
</feature>
<organism evidence="2 3">
    <name type="scientific">Scophthalmus maximus</name>
    <name type="common">Turbot</name>
    <name type="synonym">Psetta maxima</name>
    <dbReference type="NCBI Taxonomy" id="52904"/>
    <lineage>
        <taxon>Eukaryota</taxon>
        <taxon>Metazoa</taxon>
        <taxon>Chordata</taxon>
        <taxon>Craniata</taxon>
        <taxon>Vertebrata</taxon>
        <taxon>Euteleostomi</taxon>
        <taxon>Actinopterygii</taxon>
        <taxon>Neopterygii</taxon>
        <taxon>Teleostei</taxon>
        <taxon>Neoteleostei</taxon>
        <taxon>Acanthomorphata</taxon>
        <taxon>Carangaria</taxon>
        <taxon>Pleuronectiformes</taxon>
        <taxon>Pleuronectoidei</taxon>
        <taxon>Scophthalmidae</taxon>
        <taxon>Scophthalmus</taxon>
    </lineage>
</organism>
<dbReference type="AlphaFoldDB" id="A0A6A4S215"/>
<reference evidence="2 3" key="1">
    <citation type="submission" date="2019-06" db="EMBL/GenBank/DDBJ databases">
        <title>Draft genomes of female and male turbot (Scophthalmus maximus).</title>
        <authorList>
            <person name="Xu H."/>
            <person name="Xu X.-W."/>
            <person name="Shao C."/>
            <person name="Chen S."/>
        </authorList>
    </citation>
    <scope>NUCLEOTIDE SEQUENCE [LARGE SCALE GENOMIC DNA]</scope>
    <source>
        <strain evidence="2">Ysfricsl-2016a</strain>
        <tissue evidence="2">Blood</tissue>
    </source>
</reference>
<proteinExistence type="predicted"/>
<comment type="caution">
    <text evidence="2">The sequence shown here is derived from an EMBL/GenBank/DDBJ whole genome shotgun (WGS) entry which is preliminary data.</text>
</comment>
<feature type="compositionally biased region" description="Low complexity" evidence="1">
    <location>
        <begin position="37"/>
        <end position="48"/>
    </location>
</feature>
<evidence type="ECO:0000256" key="1">
    <source>
        <dbReference type="SAM" id="MobiDB-lite"/>
    </source>
</evidence>
<accession>A0A6A4S215</accession>
<sequence length="213" mass="23878">MGDLRTLQYGNPLERRRLSLNKPPEAFPPGLPCVMHSSNSSTSSRKASPLLSSRETSLQVSARLCLSGGTLKYDGLHWETKVRASVGATDKICDRAGPSGKQKSGPLSEPRTKYVTVQDPGKHFPHRSLSVFSWAEQFLHERNAVRRLIPAHADVFLLFFRWKELIDRGSEKRGARQDIQRSGEAARNEKSEMNYASLSHIHLFPHYAEPSEG</sequence>
<evidence type="ECO:0000313" key="3">
    <source>
        <dbReference type="Proteomes" id="UP000438429"/>
    </source>
</evidence>
<gene>
    <name evidence="2" type="ORF">F2P81_022581</name>
</gene>
<feature type="region of interest" description="Disordered" evidence="1">
    <location>
        <begin position="171"/>
        <end position="191"/>
    </location>
</feature>
<name>A0A6A4S215_SCOMX</name>
<protein>
    <submittedName>
        <fullName evidence="2">Uncharacterized protein</fullName>
    </submittedName>
</protein>
<dbReference type="Proteomes" id="UP000438429">
    <property type="component" value="Unassembled WGS sequence"/>
</dbReference>
<feature type="region of interest" description="Disordered" evidence="1">
    <location>
        <begin position="93"/>
        <end position="113"/>
    </location>
</feature>
<dbReference type="EMBL" id="VEVO01000020">
    <property type="protein sequence ID" value="KAF0025700.1"/>
    <property type="molecule type" value="Genomic_DNA"/>
</dbReference>